<feature type="region of interest" description="Disordered" evidence="1">
    <location>
        <begin position="45"/>
        <end position="74"/>
    </location>
</feature>
<gene>
    <name evidence="2" type="ORF">CU102_08310</name>
</gene>
<dbReference type="Proteomes" id="UP000241444">
    <property type="component" value="Unassembled WGS sequence"/>
</dbReference>
<dbReference type="RefSeq" id="WP_106710644.1">
    <property type="nucleotide sequence ID" value="NZ_PGGO01000005.1"/>
</dbReference>
<sequence>MKRAVSRLAIYRSALPDATDAFEGLRLLPTAPLLAMLGGCDGDNGGSGPSGDIFTPPVEPAVKPRGYEGYPEYP</sequence>
<evidence type="ECO:0000313" key="2">
    <source>
        <dbReference type="EMBL" id="PSH69384.1"/>
    </source>
</evidence>
<name>A0A2P7BSE3_9HYPH</name>
<proteinExistence type="predicted"/>
<accession>A0A2P7BSE3</accession>
<organism evidence="2 3">
    <name type="scientific">Phyllobacterium brassicacearum</name>
    <dbReference type="NCBI Taxonomy" id="314235"/>
    <lineage>
        <taxon>Bacteria</taxon>
        <taxon>Pseudomonadati</taxon>
        <taxon>Pseudomonadota</taxon>
        <taxon>Alphaproteobacteria</taxon>
        <taxon>Hyphomicrobiales</taxon>
        <taxon>Phyllobacteriaceae</taxon>
        <taxon>Phyllobacterium</taxon>
    </lineage>
</organism>
<comment type="caution">
    <text evidence="2">The sequence shown here is derived from an EMBL/GenBank/DDBJ whole genome shotgun (WGS) entry which is preliminary data.</text>
</comment>
<keyword evidence="3" id="KW-1185">Reference proteome</keyword>
<evidence type="ECO:0000256" key="1">
    <source>
        <dbReference type="SAM" id="MobiDB-lite"/>
    </source>
</evidence>
<evidence type="ECO:0000313" key="3">
    <source>
        <dbReference type="Proteomes" id="UP000241444"/>
    </source>
</evidence>
<dbReference type="EMBL" id="PGGO01000005">
    <property type="protein sequence ID" value="PSH69384.1"/>
    <property type="molecule type" value="Genomic_DNA"/>
</dbReference>
<protein>
    <submittedName>
        <fullName evidence="2">Uncharacterized protein</fullName>
    </submittedName>
</protein>
<dbReference type="AlphaFoldDB" id="A0A2P7BSE3"/>
<reference evidence="3" key="1">
    <citation type="submission" date="2017-11" db="EMBL/GenBank/DDBJ databases">
        <authorList>
            <person name="Kuznetsova I."/>
            <person name="Sazanova A."/>
            <person name="Chirak E."/>
            <person name="Safronova V."/>
            <person name="Willems A."/>
        </authorList>
    </citation>
    <scope>NUCLEOTIDE SEQUENCE [LARGE SCALE GENOMIC DNA]</scope>
    <source>
        <strain evidence="3">STM 196</strain>
    </source>
</reference>